<dbReference type="InterPro" id="IPR011990">
    <property type="entry name" value="TPR-like_helical_dom_sf"/>
</dbReference>
<evidence type="ECO:0000259" key="2">
    <source>
        <dbReference type="Pfam" id="PF25000"/>
    </source>
</evidence>
<dbReference type="PANTHER" id="PTHR35205">
    <property type="entry name" value="NB-ARC AND TPR DOMAIN PROTEIN"/>
    <property type="match status" value="1"/>
</dbReference>
<organism evidence="3 4">
    <name type="scientific">Elsinoe batatas</name>
    <dbReference type="NCBI Taxonomy" id="2601811"/>
    <lineage>
        <taxon>Eukaryota</taxon>
        <taxon>Fungi</taxon>
        <taxon>Dikarya</taxon>
        <taxon>Ascomycota</taxon>
        <taxon>Pezizomycotina</taxon>
        <taxon>Dothideomycetes</taxon>
        <taxon>Dothideomycetidae</taxon>
        <taxon>Myriangiales</taxon>
        <taxon>Elsinoaceae</taxon>
        <taxon>Elsinoe</taxon>
    </lineage>
</organism>
<dbReference type="SUPFAM" id="SSF48452">
    <property type="entry name" value="TPR-like"/>
    <property type="match status" value="2"/>
</dbReference>
<gene>
    <name evidence="3" type="ORF">KVT40_002847</name>
</gene>
<dbReference type="EMBL" id="JAESVG020000003">
    <property type="protein sequence ID" value="KAG8628982.1"/>
    <property type="molecule type" value="Genomic_DNA"/>
</dbReference>
<sequence length="958" mass="106338">MRDKTRLSDVLLEIHRPSDTKSLVVVVPGIGTGAVSTWRVDTGAAWTTSLPLGGLPSPSIFHYDHHLLITDEALWAKVVDAGHALADALTRFLDKEDSMHDAPIVFFSHSLGGIIVKVCIVEALRRFTVHKRLARILAVSVAIAVPHSLSAEIVPEDLACIRSRQECAQSVAATHFTICQNLPGKWLSEHLQIEFGKASRRIQQQRAETSATARDVLSSEDQYSQPSGTSRTDDQADYAGDAHNQPPSRRDPRLPCRIIPSTRNLDFTGRQDVFDKIELALGSSAGTDANDVRVRSFALCGPGGIGKTQIANEYAFRRKTHYEAIFWLDASNIAALAEQFCRIAINLGLVLEGSADARDHYLAREHVKGWLAKPVRSYSRSDASPTQDVSWLMIFDDVKHPQALLDYWPTGSSSGSILVTSRDQQATTPGLYPMIKGIELGPLDLESSANLLLRLTWREDDTKEVELSRDLAAALGGLPLALVRMSAVSVAQEISFAEILRRLAAPDSVYKDALGSIWNFENLKHSGGLLDVMTFLDPGLISESLLKSGVGTCALSSYPRNLRQFHEACAELHRHSLVAEDVSGACLTLHRIIQDTARTKLLVDATRASEVFNAAVDLLWRQWPKTEPGFRHIVGNWSKCAALVSHAACIKEHFLAASEPLRAKWQESLDFAALLNELGWYFQERGKSDDALACFKIVQKNAAFIVGRATPIMGIEYVRRAKDLLAEAHGNIGGAATDLNDANVALLSYRTYHLMLQEEHLGQDKVMDARLTTSFYDVGLSYTMKGEYAIACKWLKEALREAGRIEGDFKKKSARSLALINLGLTHWLDGWYDQAQERLLTALQDREELFGPNDRQSMITGRALYCLGNVRQSLGDFHQSFLYHQRALVHFTDTVGEFHHRTGNSCYKVAEHYLRRNQYSQALVLLGQARKIFEGRPCYRGEAGRVLILQSQALERIG</sequence>
<dbReference type="Proteomes" id="UP000809789">
    <property type="component" value="Unassembled WGS sequence"/>
</dbReference>
<dbReference type="InterPro" id="IPR019734">
    <property type="entry name" value="TPR_rpt"/>
</dbReference>
<feature type="domain" description="DUF7779" evidence="2">
    <location>
        <begin position="518"/>
        <end position="601"/>
    </location>
</feature>
<protein>
    <recommendedName>
        <fullName evidence="2">DUF7779 domain-containing protein</fullName>
    </recommendedName>
</protein>
<feature type="region of interest" description="Disordered" evidence="1">
    <location>
        <begin position="204"/>
        <end position="256"/>
    </location>
</feature>
<name>A0A8K0PHX7_9PEZI</name>
<reference evidence="3" key="1">
    <citation type="submission" date="2021-07" db="EMBL/GenBank/DDBJ databases">
        <title>Elsinoe batatas strain:CRI-CJ2 Genome sequencing and assembly.</title>
        <authorList>
            <person name="Huang L."/>
        </authorList>
    </citation>
    <scope>NUCLEOTIDE SEQUENCE</scope>
    <source>
        <strain evidence="3">CRI-CJ2</strain>
    </source>
</reference>
<dbReference type="InterPro" id="IPR056681">
    <property type="entry name" value="DUF7779"/>
</dbReference>
<dbReference type="Gene3D" id="1.25.40.10">
    <property type="entry name" value="Tetratricopeptide repeat domain"/>
    <property type="match status" value="2"/>
</dbReference>
<dbReference type="GO" id="GO:0043531">
    <property type="term" value="F:ADP binding"/>
    <property type="evidence" value="ECO:0007669"/>
    <property type="project" value="InterPro"/>
</dbReference>
<accession>A0A8K0PHX7</accession>
<dbReference type="Pfam" id="PF13424">
    <property type="entry name" value="TPR_12"/>
    <property type="match status" value="1"/>
</dbReference>
<proteinExistence type="predicted"/>
<dbReference type="OrthoDB" id="6161812at2759"/>
<dbReference type="SMART" id="SM00028">
    <property type="entry name" value="TPR"/>
    <property type="match status" value="5"/>
</dbReference>
<feature type="compositionally biased region" description="Polar residues" evidence="1">
    <location>
        <begin position="219"/>
        <end position="230"/>
    </location>
</feature>
<dbReference type="PANTHER" id="PTHR35205:SF1">
    <property type="entry name" value="ZU5 DOMAIN-CONTAINING PROTEIN"/>
    <property type="match status" value="1"/>
</dbReference>
<comment type="caution">
    <text evidence="3">The sequence shown here is derived from an EMBL/GenBank/DDBJ whole genome shotgun (WGS) entry which is preliminary data.</text>
</comment>
<keyword evidence="4" id="KW-1185">Reference proteome</keyword>
<evidence type="ECO:0000313" key="4">
    <source>
        <dbReference type="Proteomes" id="UP000809789"/>
    </source>
</evidence>
<dbReference type="SUPFAM" id="SSF52540">
    <property type="entry name" value="P-loop containing nucleoside triphosphate hydrolases"/>
    <property type="match status" value="1"/>
</dbReference>
<dbReference type="AlphaFoldDB" id="A0A8K0PHX7"/>
<dbReference type="InterPro" id="IPR027417">
    <property type="entry name" value="P-loop_NTPase"/>
</dbReference>
<evidence type="ECO:0000313" key="3">
    <source>
        <dbReference type="EMBL" id="KAG8628982.1"/>
    </source>
</evidence>
<evidence type="ECO:0000256" key="1">
    <source>
        <dbReference type="SAM" id="MobiDB-lite"/>
    </source>
</evidence>
<dbReference type="Pfam" id="PF25000">
    <property type="entry name" value="DUF7779"/>
    <property type="match status" value="1"/>
</dbReference>
<dbReference type="Gene3D" id="3.40.50.300">
    <property type="entry name" value="P-loop containing nucleotide triphosphate hydrolases"/>
    <property type="match status" value="1"/>
</dbReference>